<sequence length="106" mass="11392">MAAWLRKETSEAYYLTADAGGDGGKKVPKGYLPLALVGEEGDGDERVLVCIGALKDPCMAALLDMAAEQFGYGQPGVLRIPCNAQQFHRMVTAMCSKSKIQPDSIR</sequence>
<evidence type="ECO:0008006" key="4">
    <source>
        <dbReference type="Google" id="ProtNLM"/>
    </source>
</evidence>
<evidence type="ECO:0000313" key="3">
    <source>
        <dbReference type="Proteomes" id="UP000011116"/>
    </source>
</evidence>
<name>A0A8I6XY95_HORVV</name>
<reference evidence="2" key="3">
    <citation type="submission" date="2022-01" db="UniProtKB">
        <authorList>
            <consortium name="EnsemblPlants"/>
        </authorList>
    </citation>
    <scope>IDENTIFICATION</scope>
    <source>
        <strain evidence="2">subsp. vulgare</strain>
    </source>
</reference>
<comment type="similarity">
    <text evidence="1">Belongs to the ARG7 family.</text>
</comment>
<dbReference type="Pfam" id="PF02519">
    <property type="entry name" value="Auxin_inducible"/>
    <property type="match status" value="1"/>
</dbReference>
<proteinExistence type="inferred from homology"/>
<dbReference type="PANTHER" id="PTHR31374">
    <property type="entry name" value="AUXIN-INDUCED PROTEIN-LIKE-RELATED"/>
    <property type="match status" value="1"/>
</dbReference>
<protein>
    <recommendedName>
        <fullName evidence="4">Auxin-responsive protein</fullName>
    </recommendedName>
</protein>
<dbReference type="EnsemblPlants" id="HORVU.MOREX.r3.6HG0547750.1">
    <property type="protein sequence ID" value="HORVU.MOREX.r3.6HG0547750.1.CDS1"/>
    <property type="gene ID" value="HORVU.MOREX.r3.6HG0547750"/>
</dbReference>
<dbReference type="InterPro" id="IPR003676">
    <property type="entry name" value="SAUR_fam"/>
</dbReference>
<reference evidence="2" key="2">
    <citation type="submission" date="2020-10" db="EMBL/GenBank/DDBJ databases">
        <authorList>
            <person name="Scholz U."/>
            <person name="Mascher M."/>
            <person name="Fiebig A."/>
        </authorList>
    </citation>
    <scope>NUCLEOTIDE SEQUENCE [LARGE SCALE GENOMIC DNA]</scope>
    <source>
        <strain evidence="2">cv. Morex</strain>
    </source>
</reference>
<dbReference type="AlphaFoldDB" id="A0A8I6XY95"/>
<dbReference type="Proteomes" id="UP000011116">
    <property type="component" value="Chromosome 6H"/>
</dbReference>
<accession>A0A8I6XY95</accession>
<evidence type="ECO:0000256" key="1">
    <source>
        <dbReference type="ARBA" id="ARBA00006974"/>
    </source>
</evidence>
<organism evidence="2 3">
    <name type="scientific">Hordeum vulgare subsp. vulgare</name>
    <name type="common">Domesticated barley</name>
    <dbReference type="NCBI Taxonomy" id="112509"/>
    <lineage>
        <taxon>Eukaryota</taxon>
        <taxon>Viridiplantae</taxon>
        <taxon>Streptophyta</taxon>
        <taxon>Embryophyta</taxon>
        <taxon>Tracheophyta</taxon>
        <taxon>Spermatophyta</taxon>
        <taxon>Magnoliopsida</taxon>
        <taxon>Liliopsida</taxon>
        <taxon>Poales</taxon>
        <taxon>Poaceae</taxon>
        <taxon>BOP clade</taxon>
        <taxon>Pooideae</taxon>
        <taxon>Triticodae</taxon>
        <taxon>Triticeae</taxon>
        <taxon>Hordeinae</taxon>
        <taxon>Hordeum</taxon>
    </lineage>
</organism>
<dbReference type="Gramene" id="HORVU.MOREX.r3.6HG0547750.1">
    <property type="protein sequence ID" value="HORVU.MOREX.r3.6HG0547750.1.CDS1"/>
    <property type="gene ID" value="HORVU.MOREX.r3.6HG0547750"/>
</dbReference>
<dbReference type="GO" id="GO:0009733">
    <property type="term" value="P:response to auxin"/>
    <property type="evidence" value="ECO:0007669"/>
    <property type="project" value="InterPro"/>
</dbReference>
<keyword evidence="3" id="KW-1185">Reference proteome</keyword>
<evidence type="ECO:0000313" key="2">
    <source>
        <dbReference type="EnsemblPlants" id="HORVU.MOREX.r3.6HG0547750.1.CDS1"/>
    </source>
</evidence>
<dbReference type="PANTHER" id="PTHR31374:SF212">
    <property type="entry name" value="AUXIN RESPONSIVE PROTEIN"/>
    <property type="match status" value="1"/>
</dbReference>
<reference evidence="3" key="1">
    <citation type="journal article" date="2012" name="Nature">
        <title>A physical, genetic and functional sequence assembly of the barley genome.</title>
        <authorList>
            <consortium name="The International Barley Genome Sequencing Consortium"/>
            <person name="Mayer K.F."/>
            <person name="Waugh R."/>
            <person name="Brown J.W."/>
            <person name="Schulman A."/>
            <person name="Langridge P."/>
            <person name="Platzer M."/>
            <person name="Fincher G.B."/>
            <person name="Muehlbauer G.J."/>
            <person name="Sato K."/>
            <person name="Close T.J."/>
            <person name="Wise R.P."/>
            <person name="Stein N."/>
        </authorList>
    </citation>
    <scope>NUCLEOTIDE SEQUENCE [LARGE SCALE GENOMIC DNA]</scope>
    <source>
        <strain evidence="3">cv. Morex</strain>
    </source>
</reference>